<feature type="region of interest" description="Disordered" evidence="1">
    <location>
        <begin position="1"/>
        <end position="83"/>
    </location>
</feature>
<keyword evidence="2" id="KW-1133">Transmembrane helix</keyword>
<dbReference type="OrthoDB" id="8480612at2"/>
<gene>
    <name evidence="3" type="ORF">SAMN02982931_00559</name>
</gene>
<keyword evidence="2" id="KW-0812">Transmembrane</keyword>
<sequence>MSADEDDKNAKVSSAGPQGQRNREKPPVTIDLTAEKKAEKKGDAPPPADSDEPSAAQDAVEGRTSPTPQPPPVPPRAPPPAKGGSGGVGIVGLVIAAVIGGVIATILGIAYHASGVVPTRSETAAQEALTKVDGLSATVTALDKRLATVEAAPAGPAATDVTDLTDKLAALEKLETENRARIEKLEAAPPPAAATPGESGASTAAITASLDDIKTRIAKLEADAASGADTATALSALTERVTALEASTKDLGTQLAAVAARPAESERAARAAAVAMLQQAVEAGGPFATDLAMLKAMGLDADDLAELEPLAAKDTPSVAALKQQFPTVADAILVASATDDSDGGFLDGLAAFGRGLVTVRPTGAIPGDTPEAVVSRMQAAVDSGDLASALTERAKLPPEGQAASADWAQAAEDRVAINRLVDKLALSVTAPGN</sequence>
<protein>
    <recommendedName>
        <fullName evidence="5">Inner membrane protein</fullName>
    </recommendedName>
</protein>
<feature type="compositionally biased region" description="Pro residues" evidence="1">
    <location>
        <begin position="67"/>
        <end position="81"/>
    </location>
</feature>
<feature type="compositionally biased region" description="Low complexity" evidence="1">
    <location>
        <begin position="53"/>
        <end position="66"/>
    </location>
</feature>
<dbReference type="AlphaFoldDB" id="A0A1G6AFQ8"/>
<evidence type="ECO:0008006" key="5">
    <source>
        <dbReference type="Google" id="ProtNLM"/>
    </source>
</evidence>
<name>A0A1G6AFQ8_9HYPH</name>
<dbReference type="Proteomes" id="UP000199071">
    <property type="component" value="Unassembled WGS sequence"/>
</dbReference>
<evidence type="ECO:0000256" key="1">
    <source>
        <dbReference type="SAM" id="MobiDB-lite"/>
    </source>
</evidence>
<dbReference type="STRING" id="665467.SAMN02982931_00559"/>
<evidence type="ECO:0000256" key="2">
    <source>
        <dbReference type="SAM" id="Phobius"/>
    </source>
</evidence>
<feature type="compositionally biased region" description="Polar residues" evidence="1">
    <location>
        <begin position="11"/>
        <end position="20"/>
    </location>
</feature>
<evidence type="ECO:0000313" key="3">
    <source>
        <dbReference type="EMBL" id="SDB07251.1"/>
    </source>
</evidence>
<feature type="compositionally biased region" description="Basic and acidic residues" evidence="1">
    <location>
        <begin position="33"/>
        <end position="43"/>
    </location>
</feature>
<feature type="transmembrane region" description="Helical" evidence="2">
    <location>
        <begin position="86"/>
        <end position="111"/>
    </location>
</feature>
<evidence type="ECO:0000313" key="4">
    <source>
        <dbReference type="Proteomes" id="UP000199071"/>
    </source>
</evidence>
<keyword evidence="4" id="KW-1185">Reference proteome</keyword>
<accession>A0A1G6AFQ8</accession>
<proteinExistence type="predicted"/>
<organism evidence="3 4">
    <name type="scientific">Bauldia litoralis</name>
    <dbReference type="NCBI Taxonomy" id="665467"/>
    <lineage>
        <taxon>Bacteria</taxon>
        <taxon>Pseudomonadati</taxon>
        <taxon>Pseudomonadota</taxon>
        <taxon>Alphaproteobacteria</taxon>
        <taxon>Hyphomicrobiales</taxon>
        <taxon>Kaistiaceae</taxon>
        <taxon>Bauldia</taxon>
    </lineage>
</organism>
<dbReference type="EMBL" id="FMXQ01000001">
    <property type="protein sequence ID" value="SDB07251.1"/>
    <property type="molecule type" value="Genomic_DNA"/>
</dbReference>
<reference evidence="3 4" key="1">
    <citation type="submission" date="2016-10" db="EMBL/GenBank/DDBJ databases">
        <authorList>
            <person name="de Groot N.N."/>
        </authorList>
    </citation>
    <scope>NUCLEOTIDE SEQUENCE [LARGE SCALE GENOMIC DNA]</scope>
    <source>
        <strain evidence="3 4">ATCC 35022</strain>
    </source>
</reference>
<keyword evidence="2" id="KW-0472">Membrane</keyword>
<dbReference type="RefSeq" id="WP_090874659.1">
    <property type="nucleotide sequence ID" value="NZ_FMXQ01000001.1"/>
</dbReference>